<evidence type="ECO:0000313" key="1">
    <source>
        <dbReference type="EMBL" id="SVB08148.1"/>
    </source>
</evidence>
<dbReference type="SUPFAM" id="SSF53335">
    <property type="entry name" value="S-adenosyl-L-methionine-dependent methyltransferases"/>
    <property type="match status" value="1"/>
</dbReference>
<evidence type="ECO:0008006" key="2">
    <source>
        <dbReference type="Google" id="ProtNLM"/>
    </source>
</evidence>
<protein>
    <recommendedName>
        <fullName evidence="2">Methyltransferase domain-containing protein</fullName>
    </recommendedName>
</protein>
<dbReference type="EMBL" id="UINC01027978">
    <property type="protein sequence ID" value="SVB08148.1"/>
    <property type="molecule type" value="Genomic_DNA"/>
</dbReference>
<feature type="non-terminal residue" evidence="1">
    <location>
        <position position="206"/>
    </location>
</feature>
<gene>
    <name evidence="1" type="ORF">METZ01_LOCUS161002</name>
</gene>
<reference evidence="1" key="1">
    <citation type="submission" date="2018-05" db="EMBL/GenBank/DDBJ databases">
        <authorList>
            <person name="Lanie J.A."/>
            <person name="Ng W.-L."/>
            <person name="Kazmierczak K.M."/>
            <person name="Andrzejewski T.M."/>
            <person name="Davidsen T.M."/>
            <person name="Wayne K.J."/>
            <person name="Tettelin H."/>
            <person name="Glass J.I."/>
            <person name="Rusch D."/>
            <person name="Podicherti R."/>
            <person name="Tsui H.-C.T."/>
            <person name="Winkler M.E."/>
        </authorList>
    </citation>
    <scope>NUCLEOTIDE SEQUENCE</scope>
</reference>
<name>A0A382B317_9ZZZZ</name>
<dbReference type="InterPro" id="IPR029063">
    <property type="entry name" value="SAM-dependent_MTases_sf"/>
</dbReference>
<sequence length="206" mass="23885">MDTIRGSEDRDKTLESFWKGQVLSKVWLCEKLKEVHRMQRIIDAKVLICGGWNGVMATLLFNSEISVSKILSIDIDEDCKKIAYEMNKEYEIKGRFKAETCDMLNFKNYNDYDIIINTVCEHMTQEDFNKWITLLPKNKTIICQSNNFSEGKGHINCKNSLTEFAESTDLEEILPPVELKTQKYTRYMIIGCNSPNSQMVKTIIDD</sequence>
<accession>A0A382B317</accession>
<organism evidence="1">
    <name type="scientific">marine metagenome</name>
    <dbReference type="NCBI Taxonomy" id="408172"/>
    <lineage>
        <taxon>unclassified sequences</taxon>
        <taxon>metagenomes</taxon>
        <taxon>ecological metagenomes</taxon>
    </lineage>
</organism>
<dbReference type="Gene3D" id="3.40.50.150">
    <property type="entry name" value="Vaccinia Virus protein VP39"/>
    <property type="match status" value="1"/>
</dbReference>
<dbReference type="AlphaFoldDB" id="A0A382B317"/>
<proteinExistence type="predicted"/>